<accession>A0A5C3LQW0</accession>
<dbReference type="OrthoDB" id="2925523at2759"/>
<protein>
    <recommendedName>
        <fullName evidence="1">Glycan binding protein Y3-like domain-containing protein</fullName>
    </recommendedName>
</protein>
<dbReference type="InterPro" id="IPR054443">
    <property type="entry name" value="Y3-like_dom"/>
</dbReference>
<organism evidence="2 3">
    <name type="scientific">Crucibulum laeve</name>
    <dbReference type="NCBI Taxonomy" id="68775"/>
    <lineage>
        <taxon>Eukaryota</taxon>
        <taxon>Fungi</taxon>
        <taxon>Dikarya</taxon>
        <taxon>Basidiomycota</taxon>
        <taxon>Agaricomycotina</taxon>
        <taxon>Agaricomycetes</taxon>
        <taxon>Agaricomycetidae</taxon>
        <taxon>Agaricales</taxon>
        <taxon>Agaricineae</taxon>
        <taxon>Nidulariaceae</taxon>
        <taxon>Crucibulum</taxon>
    </lineage>
</organism>
<evidence type="ECO:0000313" key="3">
    <source>
        <dbReference type="Proteomes" id="UP000308652"/>
    </source>
</evidence>
<feature type="domain" description="Glycan binding protein Y3-like" evidence="1">
    <location>
        <begin position="22"/>
        <end position="123"/>
    </location>
</feature>
<dbReference type="Pfam" id="PF22803">
    <property type="entry name" value="GBD_Y3"/>
    <property type="match status" value="1"/>
</dbReference>
<reference evidence="2 3" key="1">
    <citation type="journal article" date="2019" name="Nat. Ecol. Evol.">
        <title>Megaphylogeny resolves global patterns of mushroom evolution.</title>
        <authorList>
            <person name="Varga T."/>
            <person name="Krizsan K."/>
            <person name="Foldi C."/>
            <person name="Dima B."/>
            <person name="Sanchez-Garcia M."/>
            <person name="Sanchez-Ramirez S."/>
            <person name="Szollosi G.J."/>
            <person name="Szarkandi J.G."/>
            <person name="Papp V."/>
            <person name="Albert L."/>
            <person name="Andreopoulos W."/>
            <person name="Angelini C."/>
            <person name="Antonin V."/>
            <person name="Barry K.W."/>
            <person name="Bougher N.L."/>
            <person name="Buchanan P."/>
            <person name="Buyck B."/>
            <person name="Bense V."/>
            <person name="Catcheside P."/>
            <person name="Chovatia M."/>
            <person name="Cooper J."/>
            <person name="Damon W."/>
            <person name="Desjardin D."/>
            <person name="Finy P."/>
            <person name="Geml J."/>
            <person name="Haridas S."/>
            <person name="Hughes K."/>
            <person name="Justo A."/>
            <person name="Karasinski D."/>
            <person name="Kautmanova I."/>
            <person name="Kiss B."/>
            <person name="Kocsube S."/>
            <person name="Kotiranta H."/>
            <person name="LaButti K.M."/>
            <person name="Lechner B.E."/>
            <person name="Liimatainen K."/>
            <person name="Lipzen A."/>
            <person name="Lukacs Z."/>
            <person name="Mihaltcheva S."/>
            <person name="Morgado L.N."/>
            <person name="Niskanen T."/>
            <person name="Noordeloos M.E."/>
            <person name="Ohm R.A."/>
            <person name="Ortiz-Santana B."/>
            <person name="Ovrebo C."/>
            <person name="Racz N."/>
            <person name="Riley R."/>
            <person name="Savchenko A."/>
            <person name="Shiryaev A."/>
            <person name="Soop K."/>
            <person name="Spirin V."/>
            <person name="Szebenyi C."/>
            <person name="Tomsovsky M."/>
            <person name="Tulloss R.E."/>
            <person name="Uehling J."/>
            <person name="Grigoriev I.V."/>
            <person name="Vagvolgyi C."/>
            <person name="Papp T."/>
            <person name="Martin F.M."/>
            <person name="Miettinen O."/>
            <person name="Hibbett D.S."/>
            <person name="Nagy L.G."/>
        </authorList>
    </citation>
    <scope>NUCLEOTIDE SEQUENCE [LARGE SCALE GENOMIC DNA]</scope>
    <source>
        <strain evidence="2 3">CBS 166.37</strain>
    </source>
</reference>
<name>A0A5C3LQW0_9AGAR</name>
<gene>
    <name evidence="2" type="ORF">BDQ12DRAFT_668800</name>
</gene>
<evidence type="ECO:0000259" key="1">
    <source>
        <dbReference type="Pfam" id="PF22803"/>
    </source>
</evidence>
<dbReference type="Proteomes" id="UP000308652">
    <property type="component" value="Unassembled WGS sequence"/>
</dbReference>
<dbReference type="EMBL" id="ML213624">
    <property type="protein sequence ID" value="TFK35122.1"/>
    <property type="molecule type" value="Genomic_DNA"/>
</dbReference>
<sequence length="131" mass="13589">MACAEGAGVRFTCFGSGTVGTECAPFVNDFCNSLTTNITFGNNQERCYNTPDIKFIYARATGDFAAFFEFSNVDGIPLPQVPSTVNCINTLTDAAAICGGLGGFGNVGGGQVTFTIDPNQGQCGRIDVCGS</sequence>
<evidence type="ECO:0000313" key="2">
    <source>
        <dbReference type="EMBL" id="TFK35122.1"/>
    </source>
</evidence>
<dbReference type="AlphaFoldDB" id="A0A5C3LQW0"/>
<keyword evidence="3" id="KW-1185">Reference proteome</keyword>
<proteinExistence type="predicted"/>